<gene>
    <name evidence="1" type="ORF">K488DRAFT_85691</name>
</gene>
<accession>A0ACB8QLE5</accession>
<evidence type="ECO:0000313" key="2">
    <source>
        <dbReference type="Proteomes" id="UP000814128"/>
    </source>
</evidence>
<evidence type="ECO:0000313" key="1">
    <source>
        <dbReference type="EMBL" id="KAI0032649.1"/>
    </source>
</evidence>
<keyword evidence="2" id="KW-1185">Reference proteome</keyword>
<reference evidence="1" key="1">
    <citation type="submission" date="2021-02" db="EMBL/GenBank/DDBJ databases">
        <authorList>
            <consortium name="DOE Joint Genome Institute"/>
            <person name="Ahrendt S."/>
            <person name="Looney B.P."/>
            <person name="Miyauchi S."/>
            <person name="Morin E."/>
            <person name="Drula E."/>
            <person name="Courty P.E."/>
            <person name="Chicoki N."/>
            <person name="Fauchery L."/>
            <person name="Kohler A."/>
            <person name="Kuo A."/>
            <person name="Labutti K."/>
            <person name="Pangilinan J."/>
            <person name="Lipzen A."/>
            <person name="Riley R."/>
            <person name="Andreopoulos W."/>
            <person name="He G."/>
            <person name="Johnson J."/>
            <person name="Barry K.W."/>
            <person name="Grigoriev I.V."/>
            <person name="Nagy L."/>
            <person name="Hibbett D."/>
            <person name="Henrissat B."/>
            <person name="Matheny P.B."/>
            <person name="Labbe J."/>
            <person name="Martin F."/>
        </authorList>
    </citation>
    <scope>NUCLEOTIDE SEQUENCE</scope>
    <source>
        <strain evidence="1">EC-137</strain>
    </source>
</reference>
<name>A0ACB8QLE5_9AGAM</name>
<dbReference type="Proteomes" id="UP000814128">
    <property type="component" value="Unassembled WGS sequence"/>
</dbReference>
<dbReference type="EMBL" id="MU273540">
    <property type="protein sequence ID" value="KAI0032649.1"/>
    <property type="molecule type" value="Genomic_DNA"/>
</dbReference>
<organism evidence="1 2">
    <name type="scientific">Vararia minispora EC-137</name>
    <dbReference type="NCBI Taxonomy" id="1314806"/>
    <lineage>
        <taxon>Eukaryota</taxon>
        <taxon>Fungi</taxon>
        <taxon>Dikarya</taxon>
        <taxon>Basidiomycota</taxon>
        <taxon>Agaricomycotina</taxon>
        <taxon>Agaricomycetes</taxon>
        <taxon>Russulales</taxon>
        <taxon>Lachnocladiaceae</taxon>
        <taxon>Vararia</taxon>
    </lineage>
</organism>
<sequence>MSQAATTQLWREIYEAWAPAGIGTSGKGGSEYSTQASLMPNAIFIYPNDPDLNHDHALTTRDNLVRLLNALELPSDESGRISDETISEFLGCDARQVCSFFDPKRSVFNWHYSLYAGRSGTINDVANIVRTGTGLSIRGPAVVVKDSPQQLWHKLDTSISVAELAASLWTYHKTGMDVGQVYGERTLIRWLGTS</sequence>
<proteinExistence type="predicted"/>
<reference evidence="1" key="2">
    <citation type="journal article" date="2022" name="New Phytol.">
        <title>Evolutionary transition to the ectomycorrhizal habit in the genomes of a hyperdiverse lineage of mushroom-forming fungi.</title>
        <authorList>
            <person name="Looney B."/>
            <person name="Miyauchi S."/>
            <person name="Morin E."/>
            <person name="Drula E."/>
            <person name="Courty P.E."/>
            <person name="Kohler A."/>
            <person name="Kuo A."/>
            <person name="LaButti K."/>
            <person name="Pangilinan J."/>
            <person name="Lipzen A."/>
            <person name="Riley R."/>
            <person name="Andreopoulos W."/>
            <person name="He G."/>
            <person name="Johnson J."/>
            <person name="Nolan M."/>
            <person name="Tritt A."/>
            <person name="Barry K.W."/>
            <person name="Grigoriev I.V."/>
            <person name="Nagy L.G."/>
            <person name="Hibbett D."/>
            <person name="Henrissat B."/>
            <person name="Matheny P.B."/>
            <person name="Labbe J."/>
            <person name="Martin F.M."/>
        </authorList>
    </citation>
    <scope>NUCLEOTIDE SEQUENCE</scope>
    <source>
        <strain evidence="1">EC-137</strain>
    </source>
</reference>
<comment type="caution">
    <text evidence="1">The sequence shown here is derived from an EMBL/GenBank/DDBJ whole genome shotgun (WGS) entry which is preliminary data.</text>
</comment>
<protein>
    <submittedName>
        <fullName evidence="1">Uncharacterized protein</fullName>
    </submittedName>
</protein>